<feature type="compositionally biased region" description="Basic residues" evidence="1">
    <location>
        <begin position="133"/>
        <end position="143"/>
    </location>
</feature>
<sequence length="161" mass="17926">MFSPSSNNGPPPQSWPTPIDPSQTVPGMIKSLQLCRKPGTVNSQCTTRPYTAGNGVGLNRVNKAAPVEHTHYGKDVRERRQQVTGSIGPCYLSPRHYHMLTKSSKRSTHNTCGIRRYRANTISSPPSAPTHSPKSRLRQSHRSNWHDTKREGGRAYESPLQ</sequence>
<name>A0AAD8XCJ6_GLOAC</name>
<dbReference type="EMBL" id="JAHMHS010000098">
    <property type="protein sequence ID" value="KAK1718861.1"/>
    <property type="molecule type" value="Genomic_DNA"/>
</dbReference>
<evidence type="ECO:0000256" key="1">
    <source>
        <dbReference type="SAM" id="MobiDB-lite"/>
    </source>
</evidence>
<proteinExistence type="predicted"/>
<reference evidence="2" key="1">
    <citation type="submission" date="2021-12" db="EMBL/GenBank/DDBJ databases">
        <title>Comparative genomics, transcriptomics and evolutionary studies reveal genomic signatures of adaptation to plant cell wall in hemibiotrophic fungi.</title>
        <authorList>
            <consortium name="DOE Joint Genome Institute"/>
            <person name="Baroncelli R."/>
            <person name="Diaz J.F."/>
            <person name="Benocci T."/>
            <person name="Peng M."/>
            <person name="Battaglia E."/>
            <person name="Haridas S."/>
            <person name="Andreopoulos W."/>
            <person name="Labutti K."/>
            <person name="Pangilinan J."/>
            <person name="Floch G.L."/>
            <person name="Makela M.R."/>
            <person name="Henrissat B."/>
            <person name="Grigoriev I.V."/>
            <person name="Crouch J.A."/>
            <person name="De Vries R.P."/>
            <person name="Sukno S.A."/>
            <person name="Thon M.R."/>
        </authorList>
    </citation>
    <scope>NUCLEOTIDE SEQUENCE</scope>
    <source>
        <strain evidence="2">CBS 112980</strain>
    </source>
</reference>
<accession>A0AAD8XCJ6</accession>
<feature type="region of interest" description="Disordered" evidence="1">
    <location>
        <begin position="1"/>
        <end position="25"/>
    </location>
</feature>
<organism evidence="2 3">
    <name type="scientific">Glomerella acutata</name>
    <name type="common">Colletotrichum acutatum</name>
    <dbReference type="NCBI Taxonomy" id="27357"/>
    <lineage>
        <taxon>Eukaryota</taxon>
        <taxon>Fungi</taxon>
        <taxon>Dikarya</taxon>
        <taxon>Ascomycota</taxon>
        <taxon>Pezizomycotina</taxon>
        <taxon>Sordariomycetes</taxon>
        <taxon>Hypocreomycetidae</taxon>
        <taxon>Glomerellales</taxon>
        <taxon>Glomerellaceae</taxon>
        <taxon>Colletotrichum</taxon>
        <taxon>Colletotrichum acutatum species complex</taxon>
    </lineage>
</organism>
<feature type="compositionally biased region" description="Basic and acidic residues" evidence="1">
    <location>
        <begin position="144"/>
        <end position="154"/>
    </location>
</feature>
<dbReference type="AlphaFoldDB" id="A0AAD8XCJ6"/>
<feature type="region of interest" description="Disordered" evidence="1">
    <location>
        <begin position="102"/>
        <end position="161"/>
    </location>
</feature>
<gene>
    <name evidence="2" type="ORF">BDZ83DRAFT_466492</name>
</gene>
<dbReference type="Proteomes" id="UP001244207">
    <property type="component" value="Unassembled WGS sequence"/>
</dbReference>
<keyword evidence="3" id="KW-1185">Reference proteome</keyword>
<comment type="caution">
    <text evidence="2">The sequence shown here is derived from an EMBL/GenBank/DDBJ whole genome shotgun (WGS) entry which is preliminary data.</text>
</comment>
<evidence type="ECO:0000313" key="2">
    <source>
        <dbReference type="EMBL" id="KAK1718861.1"/>
    </source>
</evidence>
<protein>
    <submittedName>
        <fullName evidence="2">Uncharacterized protein</fullName>
    </submittedName>
</protein>
<evidence type="ECO:0000313" key="3">
    <source>
        <dbReference type="Proteomes" id="UP001244207"/>
    </source>
</evidence>
<dbReference type="GeneID" id="85387157"/>
<feature type="compositionally biased region" description="Pro residues" evidence="1">
    <location>
        <begin position="9"/>
        <end position="19"/>
    </location>
</feature>
<feature type="compositionally biased region" description="Polar residues" evidence="1">
    <location>
        <begin position="120"/>
        <end position="132"/>
    </location>
</feature>
<dbReference type="RefSeq" id="XP_060361361.1">
    <property type="nucleotide sequence ID" value="XM_060503258.1"/>
</dbReference>